<protein>
    <recommendedName>
        <fullName evidence="2">Ribosomal silencing factor RsfS</fullName>
    </recommendedName>
</protein>
<dbReference type="GO" id="GO:0005737">
    <property type="term" value="C:cytoplasm"/>
    <property type="evidence" value="ECO:0007669"/>
    <property type="project" value="UniProtKB-SubCell"/>
</dbReference>
<dbReference type="InterPro" id="IPR004394">
    <property type="entry name" value="Iojap/RsfS/C7orf30"/>
</dbReference>
<dbReference type="Proteomes" id="UP000009232">
    <property type="component" value="Chromosome"/>
</dbReference>
<dbReference type="Pfam" id="PF02410">
    <property type="entry name" value="RsfS"/>
    <property type="match status" value="1"/>
</dbReference>
<evidence type="ECO:0000313" key="4">
    <source>
        <dbReference type="Proteomes" id="UP000009232"/>
    </source>
</evidence>
<organism evidence="3 4">
    <name type="scientific">Thiomicrospira cyclica (strain DSM 14477 / JCM 11371 / ALM1)</name>
    <name type="common">Thioalkalimicrobium cyclicum</name>
    <dbReference type="NCBI Taxonomy" id="717773"/>
    <lineage>
        <taxon>Bacteria</taxon>
        <taxon>Pseudomonadati</taxon>
        <taxon>Pseudomonadota</taxon>
        <taxon>Gammaproteobacteria</taxon>
        <taxon>Thiotrichales</taxon>
        <taxon>Piscirickettsiaceae</taxon>
        <taxon>Thiomicrospira</taxon>
    </lineage>
</organism>
<proteinExistence type="inferred from homology"/>
<evidence type="ECO:0000256" key="2">
    <source>
        <dbReference type="HAMAP-Rule" id="MF_01477"/>
    </source>
</evidence>
<accession>F6D9U5</accession>
<evidence type="ECO:0000313" key="3">
    <source>
        <dbReference type="EMBL" id="AEG32144.1"/>
    </source>
</evidence>
<dbReference type="RefSeq" id="WP_013835919.1">
    <property type="nucleotide sequence ID" value="NC_015581.1"/>
</dbReference>
<gene>
    <name evidence="2" type="primary">rsfS</name>
    <name evidence="3" type="ordered locus">Thicy_1381</name>
</gene>
<reference evidence="3 4" key="1">
    <citation type="submission" date="2011-05" db="EMBL/GenBank/DDBJ databases">
        <title>Complete sequence of Thioalkalimicrobium cyclicum ALM1.</title>
        <authorList>
            <consortium name="US DOE Joint Genome Institute"/>
            <person name="Lucas S."/>
            <person name="Han J."/>
            <person name="Lapidus A."/>
            <person name="Cheng J.-F."/>
            <person name="Goodwin L."/>
            <person name="Pitluck S."/>
            <person name="Peters L."/>
            <person name="Mikhailova N."/>
            <person name="Davenport K."/>
            <person name="Han C."/>
            <person name="Tapia R."/>
            <person name="Land M."/>
            <person name="Hauser L."/>
            <person name="Kyrpides N."/>
            <person name="Ivanova N."/>
            <person name="Pagani I."/>
            <person name="Kappler U."/>
            <person name="Woyke T."/>
        </authorList>
    </citation>
    <scope>NUCLEOTIDE SEQUENCE [LARGE SCALE GENOMIC DNA]</scope>
    <source>
        <strain evidence="4">DSM 14477 / JCM 11371 / ALM1</strain>
    </source>
</reference>
<comment type="subunit">
    <text evidence="2">Interacts with ribosomal protein uL14 (rplN).</text>
</comment>
<comment type="function">
    <text evidence="2">Functions as a ribosomal silencing factor. Interacts with ribosomal protein uL14 (rplN), blocking formation of intersubunit bridge B8. Prevents association of the 30S and 50S ribosomal subunits and the formation of functional ribosomes, thus repressing translation.</text>
</comment>
<dbReference type="GO" id="GO:0090071">
    <property type="term" value="P:negative regulation of ribosome biogenesis"/>
    <property type="evidence" value="ECO:0007669"/>
    <property type="project" value="UniProtKB-UniRule"/>
</dbReference>
<dbReference type="STRING" id="717773.Thicy_1381"/>
<dbReference type="HAMAP" id="MF_01477">
    <property type="entry name" value="Iojap_RsfS"/>
    <property type="match status" value="1"/>
</dbReference>
<keyword evidence="4" id="KW-1185">Reference proteome</keyword>
<dbReference type="GO" id="GO:0043023">
    <property type="term" value="F:ribosomal large subunit binding"/>
    <property type="evidence" value="ECO:0007669"/>
    <property type="project" value="TreeGrafter"/>
</dbReference>
<dbReference type="SUPFAM" id="SSF81301">
    <property type="entry name" value="Nucleotidyltransferase"/>
    <property type="match status" value="1"/>
</dbReference>
<dbReference type="KEGG" id="tcy:Thicy_1381"/>
<keyword evidence="2" id="KW-0810">Translation regulation</keyword>
<dbReference type="GO" id="GO:0042256">
    <property type="term" value="P:cytosolic ribosome assembly"/>
    <property type="evidence" value="ECO:0007669"/>
    <property type="project" value="UniProtKB-UniRule"/>
</dbReference>
<dbReference type="Gene3D" id="3.30.460.10">
    <property type="entry name" value="Beta Polymerase, domain 2"/>
    <property type="match status" value="1"/>
</dbReference>
<dbReference type="EMBL" id="CP002776">
    <property type="protein sequence ID" value="AEG32144.1"/>
    <property type="molecule type" value="Genomic_DNA"/>
</dbReference>
<dbReference type="NCBIfam" id="TIGR00090">
    <property type="entry name" value="rsfS_iojap_ybeB"/>
    <property type="match status" value="1"/>
</dbReference>
<evidence type="ECO:0000256" key="1">
    <source>
        <dbReference type="ARBA" id="ARBA00010574"/>
    </source>
</evidence>
<keyword evidence="2" id="KW-0678">Repressor</keyword>
<comment type="similarity">
    <text evidence="1 2">Belongs to the Iojap/RsfS family.</text>
</comment>
<keyword evidence="2" id="KW-0963">Cytoplasm</keyword>
<dbReference type="InterPro" id="IPR043519">
    <property type="entry name" value="NT_sf"/>
</dbReference>
<name>F6D9U5_THICA</name>
<dbReference type="AlphaFoldDB" id="F6D9U5"/>
<dbReference type="eggNOG" id="COG0799">
    <property type="taxonomic scope" value="Bacteria"/>
</dbReference>
<dbReference type="OrthoDB" id="9793681at2"/>
<dbReference type="GO" id="GO:0017148">
    <property type="term" value="P:negative regulation of translation"/>
    <property type="evidence" value="ECO:0007669"/>
    <property type="project" value="UniProtKB-UniRule"/>
</dbReference>
<dbReference type="PANTHER" id="PTHR21043:SF0">
    <property type="entry name" value="MITOCHONDRIAL ASSEMBLY OF RIBOSOMAL LARGE SUBUNIT PROTEIN 1"/>
    <property type="match status" value="1"/>
</dbReference>
<dbReference type="HOGENOM" id="CLU_092688_6_1_6"/>
<dbReference type="PANTHER" id="PTHR21043">
    <property type="entry name" value="IOJAP SUPERFAMILY ORTHOLOG"/>
    <property type="match status" value="1"/>
</dbReference>
<comment type="subcellular location">
    <subcellularLocation>
        <location evidence="2">Cytoplasm</location>
    </subcellularLocation>
</comment>
<sequence length="120" mass="12928">MELNAAIELVTKTLDDGKARDIQVIDVTGLASFTDCMVVATGTSTTHVKALGGMVEQAFKEANDPCLGAESGPQPEWMLVDHGNIVVHVMTEQARAYYSLEKLWQVKDDAPKPVADSSHA</sequence>